<protein>
    <recommendedName>
        <fullName evidence="8">Ig-like domain-containing protein</fullName>
    </recommendedName>
</protein>
<dbReference type="InterPro" id="IPR036179">
    <property type="entry name" value="Ig-like_dom_sf"/>
</dbReference>
<dbReference type="InterPro" id="IPR051117">
    <property type="entry name" value="TRG_var/const_region"/>
</dbReference>
<evidence type="ECO:0000256" key="4">
    <source>
        <dbReference type="ARBA" id="ARBA00023136"/>
    </source>
</evidence>
<reference evidence="9" key="2">
    <citation type="submission" date="2025-09" db="UniProtKB">
        <authorList>
            <consortium name="Ensembl"/>
        </authorList>
    </citation>
    <scope>IDENTIFICATION</scope>
</reference>
<keyword evidence="5" id="KW-0675">Receptor</keyword>
<name>A0A3Q3AGW3_KRYMA</name>
<evidence type="ECO:0000256" key="7">
    <source>
        <dbReference type="SAM" id="SignalP"/>
    </source>
</evidence>
<dbReference type="Ensembl" id="ENSKMAT00000015597.1">
    <property type="protein sequence ID" value="ENSKMAP00000015375.1"/>
    <property type="gene ID" value="ENSKMAG00000011497.1"/>
</dbReference>
<organism evidence="9 10">
    <name type="scientific">Kryptolebias marmoratus</name>
    <name type="common">Mangrove killifish</name>
    <name type="synonym">Rivulus marmoratus</name>
    <dbReference type="NCBI Taxonomy" id="37003"/>
    <lineage>
        <taxon>Eukaryota</taxon>
        <taxon>Metazoa</taxon>
        <taxon>Chordata</taxon>
        <taxon>Craniata</taxon>
        <taxon>Vertebrata</taxon>
        <taxon>Euteleostomi</taxon>
        <taxon>Actinopterygii</taxon>
        <taxon>Neopterygii</taxon>
        <taxon>Teleostei</taxon>
        <taxon>Neoteleostei</taxon>
        <taxon>Acanthomorphata</taxon>
        <taxon>Ovalentaria</taxon>
        <taxon>Atherinomorphae</taxon>
        <taxon>Cyprinodontiformes</taxon>
        <taxon>Rivulidae</taxon>
        <taxon>Kryptolebias</taxon>
    </lineage>
</organism>
<dbReference type="PANTHER" id="PTHR19256">
    <property type="entry name" value="T-CELL RECEPTOR GAMMA CHAIN"/>
    <property type="match status" value="1"/>
</dbReference>
<dbReference type="SMART" id="SM00409">
    <property type="entry name" value="IG"/>
    <property type="match status" value="1"/>
</dbReference>
<dbReference type="Proteomes" id="UP000264800">
    <property type="component" value="Unplaced"/>
</dbReference>
<dbReference type="SUPFAM" id="SSF48726">
    <property type="entry name" value="Immunoglobulin"/>
    <property type="match status" value="1"/>
</dbReference>
<keyword evidence="4" id="KW-0472">Membrane</keyword>
<dbReference type="GeneTree" id="ENSGT00940000165634"/>
<evidence type="ECO:0000256" key="1">
    <source>
        <dbReference type="ARBA" id="ARBA00004370"/>
    </source>
</evidence>
<proteinExistence type="predicted"/>
<feature type="chain" id="PRO_5018622466" description="Ig-like domain-containing protein" evidence="7">
    <location>
        <begin position="24"/>
        <end position="131"/>
    </location>
</feature>
<keyword evidence="10" id="KW-1185">Reference proteome</keyword>
<dbReference type="GO" id="GO:0016020">
    <property type="term" value="C:membrane"/>
    <property type="evidence" value="ECO:0007669"/>
    <property type="project" value="UniProtKB-SubCell"/>
</dbReference>
<evidence type="ECO:0000256" key="2">
    <source>
        <dbReference type="ARBA" id="ARBA00022692"/>
    </source>
</evidence>
<dbReference type="InterPro" id="IPR003599">
    <property type="entry name" value="Ig_sub"/>
</dbReference>
<accession>A0A3Q3AGW3</accession>
<dbReference type="InterPro" id="IPR013106">
    <property type="entry name" value="Ig_V-set"/>
</dbReference>
<keyword evidence="7" id="KW-0732">Signal</keyword>
<evidence type="ECO:0000259" key="8">
    <source>
        <dbReference type="PROSITE" id="PS50835"/>
    </source>
</evidence>
<dbReference type="PANTHER" id="PTHR19256:SF65">
    <property type="entry name" value="T CELL RECEPTOR GAMMA CONSTANT 1-RELATED"/>
    <property type="match status" value="1"/>
</dbReference>
<feature type="domain" description="Ig-like" evidence="8">
    <location>
        <begin position="25"/>
        <end position="130"/>
    </location>
</feature>
<comment type="subcellular location">
    <subcellularLocation>
        <location evidence="1">Membrane</location>
    </subcellularLocation>
</comment>
<dbReference type="AlphaFoldDB" id="A0A3Q3AGW3"/>
<dbReference type="InterPro" id="IPR013783">
    <property type="entry name" value="Ig-like_fold"/>
</dbReference>
<evidence type="ECO:0000256" key="5">
    <source>
        <dbReference type="ARBA" id="ARBA00023170"/>
    </source>
</evidence>
<evidence type="ECO:0000256" key="6">
    <source>
        <dbReference type="ARBA" id="ARBA00023319"/>
    </source>
</evidence>
<reference evidence="9" key="1">
    <citation type="submission" date="2025-08" db="UniProtKB">
        <authorList>
            <consortium name="Ensembl"/>
        </authorList>
    </citation>
    <scope>IDENTIFICATION</scope>
</reference>
<dbReference type="PROSITE" id="PS50835">
    <property type="entry name" value="IG_LIKE"/>
    <property type="match status" value="1"/>
</dbReference>
<keyword evidence="2" id="KW-0812">Transmembrane</keyword>
<dbReference type="CDD" id="cd00099">
    <property type="entry name" value="IgV"/>
    <property type="match status" value="1"/>
</dbReference>
<sequence length="131" mass="14620">MGSKVSWHFSSCVFLHVLSDVDAAITLNQTPPVLKVSTGQEVVLNCNIQRHDGYYVSWYKQVPGGVPQYVLRFLHRGSSPYFGTGFSSDRFDSKSTSDTDYQFLIKQAEAGDSAQYFCHTWDDSAAEAVSH</sequence>
<feature type="signal peptide" evidence="7">
    <location>
        <begin position="1"/>
        <end position="23"/>
    </location>
</feature>
<evidence type="ECO:0000256" key="3">
    <source>
        <dbReference type="ARBA" id="ARBA00022989"/>
    </source>
</evidence>
<dbReference type="SMART" id="SM00406">
    <property type="entry name" value="IGv"/>
    <property type="match status" value="1"/>
</dbReference>
<evidence type="ECO:0000313" key="10">
    <source>
        <dbReference type="Proteomes" id="UP000264800"/>
    </source>
</evidence>
<keyword evidence="3" id="KW-1133">Transmembrane helix</keyword>
<dbReference type="Gene3D" id="2.60.40.10">
    <property type="entry name" value="Immunoglobulins"/>
    <property type="match status" value="1"/>
</dbReference>
<evidence type="ECO:0000313" key="9">
    <source>
        <dbReference type="Ensembl" id="ENSKMAP00000015375.1"/>
    </source>
</evidence>
<keyword evidence="6" id="KW-0393">Immunoglobulin domain</keyword>
<dbReference type="InterPro" id="IPR007110">
    <property type="entry name" value="Ig-like_dom"/>
</dbReference>
<dbReference type="OMA" id="ASISCHI"/>
<dbReference type="Pfam" id="PF07686">
    <property type="entry name" value="V-set"/>
    <property type="match status" value="1"/>
</dbReference>